<name>A0A8K1GE73_9PASS</name>
<keyword evidence="2" id="KW-1185">Reference proteome</keyword>
<dbReference type="Proteomes" id="UP000796761">
    <property type="component" value="Unassembled WGS sequence"/>
</dbReference>
<dbReference type="PANTHER" id="PTHR33332">
    <property type="entry name" value="REVERSE TRANSCRIPTASE DOMAIN-CONTAINING PROTEIN"/>
    <property type="match status" value="1"/>
</dbReference>
<dbReference type="OrthoDB" id="416454at2759"/>
<evidence type="ECO:0000313" key="2">
    <source>
        <dbReference type="Proteomes" id="UP000796761"/>
    </source>
</evidence>
<accession>A0A8K1GE73</accession>
<dbReference type="EMBL" id="SWJQ01000309">
    <property type="protein sequence ID" value="TRZ16522.1"/>
    <property type="molecule type" value="Genomic_DNA"/>
</dbReference>
<comment type="caution">
    <text evidence="1">The sequence shown here is derived from an EMBL/GenBank/DDBJ whole genome shotgun (WGS) entry which is preliminary data.</text>
</comment>
<proteinExistence type="predicted"/>
<evidence type="ECO:0000313" key="1">
    <source>
        <dbReference type="EMBL" id="TRZ16522.1"/>
    </source>
</evidence>
<dbReference type="AlphaFoldDB" id="A0A8K1GE73"/>
<organism evidence="1 2">
    <name type="scientific">Zosterops borbonicus</name>
    <dbReference type="NCBI Taxonomy" id="364589"/>
    <lineage>
        <taxon>Eukaryota</taxon>
        <taxon>Metazoa</taxon>
        <taxon>Chordata</taxon>
        <taxon>Craniata</taxon>
        <taxon>Vertebrata</taxon>
        <taxon>Euteleostomi</taxon>
        <taxon>Archelosauria</taxon>
        <taxon>Archosauria</taxon>
        <taxon>Dinosauria</taxon>
        <taxon>Saurischia</taxon>
        <taxon>Theropoda</taxon>
        <taxon>Coelurosauria</taxon>
        <taxon>Aves</taxon>
        <taxon>Neognathae</taxon>
        <taxon>Neoaves</taxon>
        <taxon>Telluraves</taxon>
        <taxon>Australaves</taxon>
        <taxon>Passeriformes</taxon>
        <taxon>Sylvioidea</taxon>
        <taxon>Zosteropidae</taxon>
        <taxon>Zosterops</taxon>
    </lineage>
</organism>
<evidence type="ECO:0008006" key="3">
    <source>
        <dbReference type="Google" id="ProtNLM"/>
    </source>
</evidence>
<reference evidence="1" key="1">
    <citation type="submission" date="2019-04" db="EMBL/GenBank/DDBJ databases">
        <title>Genome assembly of Zosterops borbonicus 15179.</title>
        <authorList>
            <person name="Leroy T."/>
            <person name="Anselmetti Y."/>
            <person name="Tilak M.-K."/>
            <person name="Nabholz B."/>
        </authorList>
    </citation>
    <scope>NUCLEOTIDE SEQUENCE</scope>
    <source>
        <strain evidence="1">HGM_15179</strain>
        <tissue evidence="1">Muscle</tissue>
    </source>
</reference>
<gene>
    <name evidence="1" type="ORF">HGM15179_010575</name>
</gene>
<protein>
    <recommendedName>
        <fullName evidence="3">Reverse transcriptase domain-containing protein</fullName>
    </recommendedName>
</protein>
<sequence>MQQIWSSLAKLPLQCKLAEYRLFFRSSQHGFTKRKSCLTNLMAFYDSRMLNEGREVDIVYLDFSKAFDIVCHPQKRIECTLGKFADDTKLGQWLIHLKVVLPFIESLDNWAERSLKKFNKMGPQLEYCVQFQFSQLKKNEELQETVQWILGLTGGLEHLSYEERLWELGLLNQEKTERGSHQYM</sequence>